<name>A0ACB9HT58_9ASTR</name>
<evidence type="ECO:0000313" key="1">
    <source>
        <dbReference type="EMBL" id="KAI3798666.1"/>
    </source>
</evidence>
<accession>A0ACB9HT58</accession>
<reference evidence="1 2" key="2">
    <citation type="journal article" date="2022" name="Mol. Ecol. Resour.">
        <title>The genomes of chicory, endive, great burdock and yacon provide insights into Asteraceae paleo-polyploidization history and plant inulin production.</title>
        <authorList>
            <person name="Fan W."/>
            <person name="Wang S."/>
            <person name="Wang H."/>
            <person name="Wang A."/>
            <person name="Jiang F."/>
            <person name="Liu H."/>
            <person name="Zhao H."/>
            <person name="Xu D."/>
            <person name="Zhang Y."/>
        </authorList>
    </citation>
    <scope>NUCLEOTIDE SEQUENCE [LARGE SCALE GENOMIC DNA]</scope>
    <source>
        <strain evidence="2">cv. Yunnan</strain>
        <tissue evidence="1">Leaves</tissue>
    </source>
</reference>
<gene>
    <name evidence="1" type="ORF">L1987_33944</name>
</gene>
<comment type="caution">
    <text evidence="1">The sequence shown here is derived from an EMBL/GenBank/DDBJ whole genome shotgun (WGS) entry which is preliminary data.</text>
</comment>
<proteinExistence type="predicted"/>
<dbReference type="Proteomes" id="UP001056120">
    <property type="component" value="Linkage Group LG11"/>
</dbReference>
<organism evidence="1 2">
    <name type="scientific">Smallanthus sonchifolius</name>
    <dbReference type="NCBI Taxonomy" id="185202"/>
    <lineage>
        <taxon>Eukaryota</taxon>
        <taxon>Viridiplantae</taxon>
        <taxon>Streptophyta</taxon>
        <taxon>Embryophyta</taxon>
        <taxon>Tracheophyta</taxon>
        <taxon>Spermatophyta</taxon>
        <taxon>Magnoliopsida</taxon>
        <taxon>eudicotyledons</taxon>
        <taxon>Gunneridae</taxon>
        <taxon>Pentapetalae</taxon>
        <taxon>asterids</taxon>
        <taxon>campanulids</taxon>
        <taxon>Asterales</taxon>
        <taxon>Asteraceae</taxon>
        <taxon>Asteroideae</taxon>
        <taxon>Heliantheae alliance</taxon>
        <taxon>Millerieae</taxon>
        <taxon>Smallanthus</taxon>
    </lineage>
</organism>
<reference evidence="2" key="1">
    <citation type="journal article" date="2022" name="Mol. Ecol. Resour.">
        <title>The genomes of chicory, endive, great burdock and yacon provide insights into Asteraceae palaeo-polyploidization history and plant inulin production.</title>
        <authorList>
            <person name="Fan W."/>
            <person name="Wang S."/>
            <person name="Wang H."/>
            <person name="Wang A."/>
            <person name="Jiang F."/>
            <person name="Liu H."/>
            <person name="Zhao H."/>
            <person name="Xu D."/>
            <person name="Zhang Y."/>
        </authorList>
    </citation>
    <scope>NUCLEOTIDE SEQUENCE [LARGE SCALE GENOMIC DNA]</scope>
    <source>
        <strain evidence="2">cv. Yunnan</strain>
    </source>
</reference>
<dbReference type="EMBL" id="CM042028">
    <property type="protein sequence ID" value="KAI3798666.1"/>
    <property type="molecule type" value="Genomic_DNA"/>
</dbReference>
<sequence>MALAVTSTAIAFLSSNSGTEQSFQPSDRFFPSLAALNLSWKRSLAVKALNVEHKRNDSIVPSAATVFAPDLEKASPFEIMDKALEKYG</sequence>
<evidence type="ECO:0000313" key="2">
    <source>
        <dbReference type="Proteomes" id="UP001056120"/>
    </source>
</evidence>
<protein>
    <submittedName>
        <fullName evidence="1">Uncharacterized protein</fullName>
    </submittedName>
</protein>
<keyword evidence="2" id="KW-1185">Reference proteome</keyword>